<evidence type="ECO:0000313" key="3">
    <source>
        <dbReference type="EMBL" id="SEH99451.1"/>
    </source>
</evidence>
<dbReference type="Proteomes" id="UP000182272">
    <property type="component" value="Chromosome I"/>
</dbReference>
<dbReference type="OrthoDB" id="7055214at2"/>
<protein>
    <submittedName>
        <fullName evidence="3">Uncharacterized protein</fullName>
    </submittedName>
</protein>
<dbReference type="Pfam" id="PF18739">
    <property type="entry name" value="HEPN_Apea"/>
    <property type="match status" value="1"/>
</dbReference>
<evidence type="ECO:0000259" key="1">
    <source>
        <dbReference type="Pfam" id="PF18739"/>
    </source>
</evidence>
<feature type="domain" description="ApeA N-terminal" evidence="2">
    <location>
        <begin position="28"/>
        <end position="260"/>
    </location>
</feature>
<gene>
    <name evidence="3" type="ORF">SAMN05216581_1083</name>
</gene>
<dbReference type="AlphaFoldDB" id="A0A1H6MP16"/>
<evidence type="ECO:0000259" key="2">
    <source>
        <dbReference type="Pfam" id="PF18862"/>
    </source>
</evidence>
<dbReference type="EMBL" id="LT629972">
    <property type="protein sequence ID" value="SEH99451.1"/>
    <property type="molecule type" value="Genomic_DNA"/>
</dbReference>
<evidence type="ECO:0000313" key="4">
    <source>
        <dbReference type="Proteomes" id="UP000182272"/>
    </source>
</evidence>
<proteinExistence type="predicted"/>
<feature type="domain" description="Apea-like HEPN" evidence="1">
    <location>
        <begin position="321"/>
        <end position="452"/>
    </location>
</feature>
<accession>A0A1H6MP16</accession>
<dbReference type="Pfam" id="PF18862">
    <property type="entry name" value="ApeA_NTD1"/>
    <property type="match status" value="1"/>
</dbReference>
<dbReference type="InterPro" id="IPR041223">
    <property type="entry name" value="ApeA_NTD"/>
</dbReference>
<reference evidence="3 4" key="1">
    <citation type="submission" date="2016-10" db="EMBL/GenBank/DDBJ databases">
        <authorList>
            <person name="de Groot N.N."/>
        </authorList>
    </citation>
    <scope>NUCLEOTIDE SEQUENCE [LARGE SCALE GENOMIC DNA]</scope>
    <source>
        <strain evidence="3 4">LMG 2158</strain>
    </source>
</reference>
<name>A0A1H6MP16_9PSED</name>
<sequence>MDITGDTKIHLHEEYETRVTVKGSHGSFSAELKLCPDGISLKISGDETPLRSWGKKEWKLEQLVCESIYRTFVLFDLHCTKAGSYIIEDGINRVTHTSMHYSAEYAVIARSDLKELNLRSMHIHSPSLSKWIGYTEKQQEIVENQTIGPRAGIMSGLGDLDLFEIYVDCENSGSAGIHYELKPTASPLEFEVGVRFPPVFCFFADNDIAPHDIMPLYIRSYSFLSLLYGDELRIEKIELCDDSPNNQASHLYIPKSRNPRSSSFTYIWFPLAHKLRFNDRDISSFPLESIGRYFSSDYAHHDKWWKYIKYRRMENIEERFLGYFRLLESLTKKSKPYLDPDKLAIQVARAENILTNIFGNRKEVKGFLRGIARYNMSKYNTEKCMLDFYKRLPKSRTANWSLGANDLNQICKLRNDISHANDYYISSEDLLANTTFIESMLLIALLETVDVPIEDSSRMIGYLYGAHLIRPHVL</sequence>
<dbReference type="InterPro" id="IPR041229">
    <property type="entry name" value="HEPN_Apea"/>
</dbReference>
<dbReference type="RefSeq" id="WP_019360760.1">
    <property type="nucleotide sequence ID" value="NZ_LT629972.1"/>
</dbReference>
<organism evidence="3 4">
    <name type="scientific">Pseudomonas asplenii</name>
    <dbReference type="NCBI Taxonomy" id="53407"/>
    <lineage>
        <taxon>Bacteria</taxon>
        <taxon>Pseudomonadati</taxon>
        <taxon>Pseudomonadota</taxon>
        <taxon>Gammaproteobacteria</taxon>
        <taxon>Pseudomonadales</taxon>
        <taxon>Pseudomonadaceae</taxon>
        <taxon>Pseudomonas</taxon>
    </lineage>
</organism>